<evidence type="ECO:0000313" key="2">
    <source>
        <dbReference type="Proteomes" id="UP000024376"/>
    </source>
</evidence>
<dbReference type="KEGG" id="trr:M419DRAFT_9477"/>
<evidence type="ECO:0000313" key="1">
    <source>
        <dbReference type="EMBL" id="ETS00816.1"/>
    </source>
</evidence>
<accession>A0A024S8J3</accession>
<gene>
    <name evidence="1" type="ORF">M419DRAFT_9477</name>
</gene>
<proteinExistence type="predicted"/>
<name>A0A024S8J3_HYPJR</name>
<dbReference type="AlphaFoldDB" id="A0A024S8J3"/>
<sequence>MSGRQQRTSQYGVRSRFIHVVSHRRLHPLPYAEAGTRHIRIISNARELGPGGHINGSCLRHEIARHRPQISPVWGPLGGRWVKQASIMTLDRIAALQSLHAFHALEMASSQYQSRLKFVRFGSAPRNQLTPQPLHFQVQ</sequence>
<protein>
    <submittedName>
        <fullName evidence="1">Uncharacterized protein</fullName>
    </submittedName>
</protein>
<dbReference type="Proteomes" id="UP000024376">
    <property type="component" value="Unassembled WGS sequence"/>
</dbReference>
<organism evidence="1 2">
    <name type="scientific">Hypocrea jecorina (strain ATCC 56765 / BCRC 32924 / NRRL 11460 / Rut C-30)</name>
    <name type="common">Trichoderma reesei</name>
    <dbReference type="NCBI Taxonomy" id="1344414"/>
    <lineage>
        <taxon>Eukaryota</taxon>
        <taxon>Fungi</taxon>
        <taxon>Dikarya</taxon>
        <taxon>Ascomycota</taxon>
        <taxon>Pezizomycotina</taxon>
        <taxon>Sordariomycetes</taxon>
        <taxon>Hypocreomycetidae</taxon>
        <taxon>Hypocreales</taxon>
        <taxon>Hypocreaceae</taxon>
        <taxon>Trichoderma</taxon>
    </lineage>
</organism>
<reference evidence="2" key="1">
    <citation type="journal article" date="2013" name="Ind. Biotechnol.">
        <title>Comparative genomics analysis of Trichoderma reesei strains.</title>
        <authorList>
            <person name="Koike H."/>
            <person name="Aerts A."/>
            <person name="LaButti K."/>
            <person name="Grigoriev I.V."/>
            <person name="Baker S.E."/>
        </authorList>
    </citation>
    <scope>NUCLEOTIDE SEQUENCE [LARGE SCALE GENOMIC DNA]</scope>
    <source>
        <strain evidence="2">ATCC 56765 / BCRC 32924 / NRRL 11460 / Rut C-30</strain>
    </source>
</reference>
<dbReference type="HOGENOM" id="CLU_1846541_0_0_1"/>
<dbReference type="EMBL" id="KI911150">
    <property type="protein sequence ID" value="ETS00816.1"/>
    <property type="molecule type" value="Genomic_DNA"/>
</dbReference>